<evidence type="ECO:0000313" key="2">
    <source>
        <dbReference type="EMBL" id="CAH0101356.1"/>
    </source>
</evidence>
<organism evidence="2 3">
    <name type="scientific">Daphnia galeata</name>
    <dbReference type="NCBI Taxonomy" id="27404"/>
    <lineage>
        <taxon>Eukaryota</taxon>
        <taxon>Metazoa</taxon>
        <taxon>Ecdysozoa</taxon>
        <taxon>Arthropoda</taxon>
        <taxon>Crustacea</taxon>
        <taxon>Branchiopoda</taxon>
        <taxon>Diplostraca</taxon>
        <taxon>Cladocera</taxon>
        <taxon>Anomopoda</taxon>
        <taxon>Daphniidae</taxon>
        <taxon>Daphnia</taxon>
    </lineage>
</organism>
<dbReference type="EMBL" id="CAKKLH010000057">
    <property type="protein sequence ID" value="CAH0101356.1"/>
    <property type="molecule type" value="Genomic_DNA"/>
</dbReference>
<keyword evidence="3" id="KW-1185">Reference proteome</keyword>
<proteinExistence type="predicted"/>
<keyword evidence="1" id="KW-0732">Signal</keyword>
<feature type="signal peptide" evidence="1">
    <location>
        <begin position="1"/>
        <end position="18"/>
    </location>
</feature>
<dbReference type="OrthoDB" id="6380576at2759"/>
<protein>
    <submittedName>
        <fullName evidence="2">Uncharacterized protein</fullName>
    </submittedName>
</protein>
<accession>A0A8J2RKC5</accession>
<reference evidence="2" key="1">
    <citation type="submission" date="2021-11" db="EMBL/GenBank/DDBJ databases">
        <authorList>
            <person name="Schell T."/>
        </authorList>
    </citation>
    <scope>NUCLEOTIDE SEQUENCE</scope>
    <source>
        <strain evidence="2">M5</strain>
    </source>
</reference>
<dbReference type="AlphaFoldDB" id="A0A8J2RKC5"/>
<dbReference type="Proteomes" id="UP000789390">
    <property type="component" value="Unassembled WGS sequence"/>
</dbReference>
<evidence type="ECO:0000256" key="1">
    <source>
        <dbReference type="SAM" id="SignalP"/>
    </source>
</evidence>
<gene>
    <name evidence="2" type="ORF">DGAL_LOCUS3687</name>
</gene>
<evidence type="ECO:0000313" key="3">
    <source>
        <dbReference type="Proteomes" id="UP000789390"/>
    </source>
</evidence>
<name>A0A8J2RKC5_9CRUS</name>
<comment type="caution">
    <text evidence="2">The sequence shown here is derived from an EMBL/GenBank/DDBJ whole genome shotgun (WGS) entry which is preliminary data.</text>
</comment>
<feature type="chain" id="PRO_5035324441" evidence="1">
    <location>
        <begin position="19"/>
        <end position="294"/>
    </location>
</feature>
<sequence length="294" mass="32195">MKLALIFLMAALVVTTHQYYFNDQPMQMPRWLSPYSAAAAHPFINKYNQPLIVYYSRSNPPAVHSSQFVDSMDANDAAQPYVFPDTKLRIKGLSSSDLNEESSSARFLYNLFASSGTYTNLFFKTATFTSTSSLSLTSYVTCVPSNQLLNGAAAVACRRKRNIEDIIVNHPEIPDINPSETVKLMPTSLLTPPHNFNSISSSKDEDVIFNEKSATAVAESNQLTRDKRFWFVNKNQFVVSSTVTSYSFSNSTVTITKNLFAANQAVACAAAPAANVPQCIACLPTGYVVCAASG</sequence>